<evidence type="ECO:0000256" key="4">
    <source>
        <dbReference type="ARBA" id="ARBA00022857"/>
    </source>
</evidence>
<dbReference type="InterPro" id="IPR020843">
    <property type="entry name" value="ER"/>
</dbReference>
<dbReference type="InterPro" id="IPR032821">
    <property type="entry name" value="PKS_assoc"/>
</dbReference>
<dbReference type="InterPro" id="IPR013968">
    <property type="entry name" value="PKS_KR"/>
</dbReference>
<dbReference type="InterPro" id="IPR056501">
    <property type="entry name" value="NAD-bd_HRPKS_sdrA"/>
</dbReference>
<evidence type="ECO:0000259" key="11">
    <source>
        <dbReference type="PROSITE" id="PS52019"/>
    </source>
</evidence>
<reference evidence="12" key="1">
    <citation type="journal article" date="2021" name="Nat. Commun.">
        <title>Genetic determinants of endophytism in the Arabidopsis root mycobiome.</title>
        <authorList>
            <person name="Mesny F."/>
            <person name="Miyauchi S."/>
            <person name="Thiergart T."/>
            <person name="Pickel B."/>
            <person name="Atanasova L."/>
            <person name="Karlsson M."/>
            <person name="Huettel B."/>
            <person name="Barry K.W."/>
            <person name="Haridas S."/>
            <person name="Chen C."/>
            <person name="Bauer D."/>
            <person name="Andreopoulos W."/>
            <person name="Pangilinan J."/>
            <person name="LaButti K."/>
            <person name="Riley R."/>
            <person name="Lipzen A."/>
            <person name="Clum A."/>
            <person name="Drula E."/>
            <person name="Henrissat B."/>
            <person name="Kohler A."/>
            <person name="Grigoriev I.V."/>
            <person name="Martin F.M."/>
            <person name="Hacquard S."/>
        </authorList>
    </citation>
    <scope>NUCLEOTIDE SEQUENCE</scope>
    <source>
        <strain evidence="12">MPI-SDFR-AT-0073</strain>
    </source>
</reference>
<dbReference type="SMART" id="SM00827">
    <property type="entry name" value="PKS_AT"/>
    <property type="match status" value="1"/>
</dbReference>
<dbReference type="SUPFAM" id="SSF53901">
    <property type="entry name" value="Thiolase-like"/>
    <property type="match status" value="1"/>
</dbReference>
<dbReference type="SMART" id="SM00823">
    <property type="entry name" value="PKS_PP"/>
    <property type="match status" value="1"/>
</dbReference>
<keyword evidence="7" id="KW-0012">Acyltransferase</keyword>
<evidence type="ECO:0000256" key="2">
    <source>
        <dbReference type="ARBA" id="ARBA00022553"/>
    </source>
</evidence>
<dbReference type="InterPro" id="IPR011032">
    <property type="entry name" value="GroES-like_sf"/>
</dbReference>
<dbReference type="SUPFAM" id="SSF50129">
    <property type="entry name" value="GroES-like"/>
    <property type="match status" value="1"/>
</dbReference>
<feature type="active site" description="Proton donor; for dehydratase activity" evidence="8">
    <location>
        <position position="1170"/>
    </location>
</feature>
<dbReference type="GO" id="GO:0006633">
    <property type="term" value="P:fatty acid biosynthetic process"/>
    <property type="evidence" value="ECO:0007669"/>
    <property type="project" value="InterPro"/>
</dbReference>
<dbReference type="CDD" id="cd02440">
    <property type="entry name" value="AdoMet_MTases"/>
    <property type="match status" value="1"/>
</dbReference>
<dbReference type="Pfam" id="PF08240">
    <property type="entry name" value="ADH_N"/>
    <property type="match status" value="1"/>
</dbReference>
<dbReference type="Gene3D" id="3.40.50.150">
    <property type="entry name" value="Vaccinia Virus protein VP39"/>
    <property type="match status" value="1"/>
</dbReference>
<dbReference type="InterPro" id="IPR029063">
    <property type="entry name" value="SAM-dependent_MTases_sf"/>
</dbReference>
<name>A0A9P8UBU4_9PEZI</name>
<dbReference type="SUPFAM" id="SSF51735">
    <property type="entry name" value="NAD(P)-binding Rossmann-fold domains"/>
    <property type="match status" value="2"/>
</dbReference>
<organism evidence="12 13">
    <name type="scientific">Truncatella angustata</name>
    <dbReference type="NCBI Taxonomy" id="152316"/>
    <lineage>
        <taxon>Eukaryota</taxon>
        <taxon>Fungi</taxon>
        <taxon>Dikarya</taxon>
        <taxon>Ascomycota</taxon>
        <taxon>Pezizomycotina</taxon>
        <taxon>Sordariomycetes</taxon>
        <taxon>Xylariomycetidae</taxon>
        <taxon>Amphisphaeriales</taxon>
        <taxon>Sporocadaceae</taxon>
        <taxon>Truncatella</taxon>
    </lineage>
</organism>
<dbReference type="SUPFAM" id="SSF53335">
    <property type="entry name" value="S-adenosyl-L-methionine-dependent methyltransferases"/>
    <property type="match status" value="1"/>
</dbReference>
<dbReference type="InterPro" id="IPR001227">
    <property type="entry name" value="Ac_transferase_dom_sf"/>
</dbReference>
<dbReference type="InterPro" id="IPR049551">
    <property type="entry name" value="PKS_DH_C"/>
</dbReference>
<dbReference type="GO" id="GO:0004312">
    <property type="term" value="F:fatty acid synthase activity"/>
    <property type="evidence" value="ECO:0007669"/>
    <property type="project" value="TreeGrafter"/>
</dbReference>
<dbReference type="PROSITE" id="PS50075">
    <property type="entry name" value="CARRIER"/>
    <property type="match status" value="1"/>
</dbReference>
<gene>
    <name evidence="12" type="ORF">BKA67DRAFT_668597</name>
</gene>
<dbReference type="SUPFAM" id="SSF47336">
    <property type="entry name" value="ACP-like"/>
    <property type="match status" value="1"/>
</dbReference>
<dbReference type="InterPro" id="IPR006162">
    <property type="entry name" value="Ppantetheine_attach_site"/>
</dbReference>
<dbReference type="OrthoDB" id="329835at2759"/>
<dbReference type="SUPFAM" id="SSF52151">
    <property type="entry name" value="FabD/lysophospholipase-like"/>
    <property type="match status" value="1"/>
</dbReference>
<feature type="active site" description="Proton acceptor; for dehydratase activity" evidence="8">
    <location>
        <position position="983"/>
    </location>
</feature>
<keyword evidence="3" id="KW-0808">Transferase</keyword>
<dbReference type="PANTHER" id="PTHR43775">
    <property type="entry name" value="FATTY ACID SYNTHASE"/>
    <property type="match status" value="1"/>
</dbReference>
<dbReference type="InterPro" id="IPR050091">
    <property type="entry name" value="PKS_NRPS_Biosynth_Enz"/>
</dbReference>
<evidence type="ECO:0000313" key="12">
    <source>
        <dbReference type="EMBL" id="KAH6645861.1"/>
    </source>
</evidence>
<evidence type="ECO:0000313" key="13">
    <source>
        <dbReference type="Proteomes" id="UP000758603"/>
    </source>
</evidence>
<dbReference type="InterPro" id="IPR016036">
    <property type="entry name" value="Malonyl_transacylase_ACP-bd"/>
</dbReference>
<feature type="region of interest" description="C-terminal hotdog fold" evidence="8">
    <location>
        <begin position="1104"/>
        <end position="1263"/>
    </location>
</feature>
<dbReference type="Gene3D" id="3.40.366.10">
    <property type="entry name" value="Malonyl-Coenzyme A Acyl Carrier Protein, domain 2"/>
    <property type="match status" value="1"/>
</dbReference>
<dbReference type="Gene3D" id="3.40.47.10">
    <property type="match status" value="1"/>
</dbReference>
<dbReference type="Pfam" id="PF16197">
    <property type="entry name" value="KAsynt_C_assoc"/>
    <property type="match status" value="1"/>
</dbReference>
<dbReference type="Pfam" id="PF00109">
    <property type="entry name" value="ketoacyl-synt"/>
    <property type="match status" value="1"/>
</dbReference>
<dbReference type="RefSeq" id="XP_045952375.1">
    <property type="nucleotide sequence ID" value="XM_046108640.1"/>
</dbReference>
<dbReference type="InterPro" id="IPR020806">
    <property type="entry name" value="PKS_PP-bd"/>
</dbReference>
<dbReference type="InterPro" id="IPR042104">
    <property type="entry name" value="PKS_dehydratase_sf"/>
</dbReference>
<sequence>MVAHQNPPRETLLGDDIAAVKTAPSSKPDSEPMPIAVIGMACRFPGDANSPEKLWKLVSEGRNAWSPLNAARFNPAAWYHPDERNFGTTNVKGAHYLSGDIEYFDAPFFNFTADVAGTMGPEIRLQLETVYEAFENAGLPIEQVAGSNTSVYSGTFFRDSHDSQLRDLPTMDNTFMITGTGAAMVANRVSHFYDLRGPSVMVDTGCSTSLTTLHLACQSLRSGESTMSIVGGSGLLLNADAFIGGTKLGTFSPEGKCFAFDSRANGYGRGDGVGAVLLKPFADAVRDGDPIRAVIRNTSANQDGKTGTITAPSAEAQIELMTQCYQSAGLDPVDSGYVEAHGTGTATGDPIEAKAIGFVFGEKRHIDNPILMGSIKTNIGHTEAASGVASLIKVVLALEKGQIPPHVNYEKGNPGIPLRELKLQIPRSLKPWPENSLKRASVNNFGYGGANAHAIVEHPSYLLSKKFSSENSQSRVESRHPDRSRIFVWSAKDKHTVEVIRGCLQEYLSKPFTETSEQLLDQLAFTLGSRRSRFQWTMTCAQGTVEDLRAALDTASSGEVQPASSPRRASGIPRLGFVFSGQGAQWHAMGRELISLYPVFKNVLLRAEKCLLELGANWSLMEELLRDEATTNVNEVLYSLPMSVAIQLALIELLRSWSINPTCVTGHSSGEVSAAYAAGAVSFKAALAIVYCRGDLTTKISKLLNRNGTMIAVGLGRKEAEDRISRIPSDSGELMVACVNSPNSVTVSGDIPAIHDLEVLLHDENIFARRLKVSAAYHSHHMIPIAEPYHAALEPLLEPTEPMDGSIIFSSPTTGRRVDDLACLTDPGHWVRNMVQPVEFLDCLTHIRTPCRPGGPIKQILMQPELKGLGITYASTLNRGHSAISSIHSLVCSLVQQGYPVDLNMVNFPFGQPQHLKVLTDLPPYPWNHQTRYWKEPRINQDLRKRSHPFHDLLGTPAYDFSPLTPHWRWCIRHRDIPWVRDHVIQGSVIFPGAGYITMAIEAIRQTVRNTTEISGYKFEAINIVQALVLEDRAEGTEIRLSIRPCVDRIHLGQGWNDFHIQSLHSSGKWIVHCEGRVGVTKGVIEHSFIRNEVAASVSKDASLGDKVDGPLIYESLNSIGLSYGPTFQNQISSQQGDGFSKSVIRIADTVTTMPYQYQRSHIIHPTTLDTIFQAVFHNLPSSAPKKAMVPTTIRAMFVSAKISNKPGDHFEMTSTLNVSKTQGFESSAALQSTGPMATEDSNLPLLIMNGLYCQAVGGGAAMTNADQDKLCFTTTWKPEVDMLKPSKLTFSGRDRLTAIGSTIELLCHKLPMANIIEVGADKGEFTHHIQNALMLSKHIGRFDVTAPLAETVDAIRTSLDGADKIGFHTFKLDDSNAQGLELASYDLVIVSASVYESQNLEQAMGNLRRLLKPRGRIMVRGSPQSNDMLSESFKQSGNISSLRFSDDTDISSAALFEQQWAGVLQRADFENIFIEEDLTVANAASQEAKPQQEAVGSSTLAIVYSTAKIPARFLEQLSKGITDKFNTLNVSFHRLDEITNLPGNAFVIFLGDLAAPFLHEPTAQEFNQLKLMLSRFRRVLWLSQGSQIDCPNPFMSLHHGLLRTLRCEDTTRRFVSLDLDPAVPTWEVVSINHITYVLGVMLKDDLPLPDTEYAVRSDILQIPRIYQDFKQNNDVASSVSRQLPEMRPFSNSGMDLKLTSTARGMLQNLTFVHDTRLDSPMEDEFVEIKPQAYGVNFRDLMVALDQLQSESIGFECAGVVSRVGKIAEAKGFHVGDRVYAVAVDCFATTVRIEYLKVAQLPDWLSFAEGASLPLVHATAYHGLCDVARLRPNETVLIHAASGGVGQSAIMIAKDIGAEIFATVGTAEKREFLKEIYDIPDDHIFSSRDVSFANGVMERTRGKGVDVILNSLGGPLLRASWNCLADFGRFIEIGKRDIELDNNIGLAPFARGTMFAALDLLFMYYKRPMEFFQIVQNISSMVKERKLGPVHPITSFPISEYEKALRFMQEGKHKGKIVLEPREGDLVKVLPPSRPVKLSSEGSYLIVGGLGGIGKSVAQMLVDKGARYLILMSRSAASPSAENAAFLEALQSSGTVVSLKSCDVSQKNDVAQALAECAQSMPPIKGVIQSAMVLRDVLFDQMSHNDYTAAVQAKVQGTWNLHELVPAAPLDYFIMLSSISGVGGNTGQANYAAGGTFQDALAKHRASLGLPAVSLDLGAVNSVGVLADAKNSAVAAQLKKAGLRPLEEAEVLRLIESAIRSPRRTPQSSQIITGIPPGFVRSTSATFWNHDPRFAPLEIIGGADSAGLSGGATAGSGSAKVLLAAVTTVAEAQGVILDIMLTKLAKEFGRAKDDIDPSLALTEIGVDSLISVELRNWIVATLEAECSIFDVMQSPSLTILVDKLVAKSRLVRLASRTDADGATGSAET</sequence>
<dbReference type="InterPro" id="IPR016035">
    <property type="entry name" value="Acyl_Trfase/lysoPLipase"/>
</dbReference>
<evidence type="ECO:0000259" key="9">
    <source>
        <dbReference type="PROSITE" id="PS50075"/>
    </source>
</evidence>
<accession>A0A9P8UBU4</accession>
<dbReference type="PROSITE" id="PS52019">
    <property type="entry name" value="PKS_MFAS_DH"/>
    <property type="match status" value="1"/>
</dbReference>
<dbReference type="CDD" id="cd05195">
    <property type="entry name" value="enoyl_red"/>
    <property type="match status" value="1"/>
</dbReference>
<dbReference type="InterPro" id="IPR016039">
    <property type="entry name" value="Thiolase-like"/>
</dbReference>
<dbReference type="PROSITE" id="PS52004">
    <property type="entry name" value="KS3_2"/>
    <property type="match status" value="1"/>
</dbReference>
<dbReference type="GO" id="GO:0031177">
    <property type="term" value="F:phosphopantetheine binding"/>
    <property type="evidence" value="ECO:0007669"/>
    <property type="project" value="InterPro"/>
</dbReference>
<dbReference type="InterPro" id="IPR018201">
    <property type="entry name" value="Ketoacyl_synth_AS"/>
</dbReference>
<evidence type="ECO:0000256" key="7">
    <source>
        <dbReference type="ARBA" id="ARBA00023315"/>
    </source>
</evidence>
<evidence type="ECO:0008006" key="14">
    <source>
        <dbReference type="Google" id="ProtNLM"/>
    </source>
</evidence>
<keyword evidence="13" id="KW-1185">Reference proteome</keyword>
<dbReference type="Proteomes" id="UP000758603">
    <property type="component" value="Unassembled WGS sequence"/>
</dbReference>
<proteinExistence type="predicted"/>
<dbReference type="InterPro" id="IPR036291">
    <property type="entry name" value="NAD(P)-bd_dom_sf"/>
</dbReference>
<keyword evidence="5" id="KW-0560">Oxidoreductase</keyword>
<dbReference type="SMART" id="SM00829">
    <property type="entry name" value="PKS_ER"/>
    <property type="match status" value="1"/>
</dbReference>
<dbReference type="InterPro" id="IPR009081">
    <property type="entry name" value="PP-bd_ACP"/>
</dbReference>
<dbReference type="InterPro" id="IPR014031">
    <property type="entry name" value="Ketoacyl_synth_C"/>
</dbReference>
<dbReference type="Pfam" id="PF08659">
    <property type="entry name" value="KR"/>
    <property type="match status" value="1"/>
</dbReference>
<keyword evidence="6" id="KW-0511">Multifunctional enzyme</keyword>
<dbReference type="Pfam" id="PF13602">
    <property type="entry name" value="ADH_zinc_N_2"/>
    <property type="match status" value="1"/>
</dbReference>
<feature type="region of interest" description="N-terminal hotdog fold" evidence="8">
    <location>
        <begin position="951"/>
        <end position="1085"/>
    </location>
</feature>
<dbReference type="InterPro" id="IPR049552">
    <property type="entry name" value="PKS_DH_N"/>
</dbReference>
<evidence type="ECO:0000256" key="1">
    <source>
        <dbReference type="ARBA" id="ARBA00022450"/>
    </source>
</evidence>
<dbReference type="GO" id="GO:0030639">
    <property type="term" value="P:polyketide biosynthetic process"/>
    <property type="evidence" value="ECO:0007669"/>
    <property type="project" value="UniProtKB-ARBA"/>
</dbReference>
<dbReference type="GO" id="GO:0016491">
    <property type="term" value="F:oxidoreductase activity"/>
    <property type="evidence" value="ECO:0007669"/>
    <property type="project" value="UniProtKB-KW"/>
</dbReference>
<feature type="domain" description="PKS/mFAS DH" evidence="11">
    <location>
        <begin position="951"/>
        <end position="1263"/>
    </location>
</feature>
<keyword evidence="4" id="KW-0521">NADP</keyword>
<evidence type="ECO:0000256" key="8">
    <source>
        <dbReference type="PROSITE-ProRule" id="PRU01363"/>
    </source>
</evidence>
<dbReference type="SMART" id="SM00822">
    <property type="entry name" value="PKS_KR"/>
    <property type="match status" value="1"/>
</dbReference>
<protein>
    <recommendedName>
        <fullName evidence="14">Carrier domain-containing protein</fullName>
    </recommendedName>
</protein>
<dbReference type="PROSITE" id="PS00012">
    <property type="entry name" value="PHOSPHOPANTETHEINE"/>
    <property type="match status" value="1"/>
</dbReference>
<dbReference type="Pfam" id="PF02801">
    <property type="entry name" value="Ketoacyl-synt_C"/>
    <property type="match status" value="1"/>
</dbReference>
<dbReference type="SMART" id="SM00826">
    <property type="entry name" value="PKS_DH"/>
    <property type="match status" value="1"/>
</dbReference>
<dbReference type="Pfam" id="PF23114">
    <property type="entry name" value="NAD-bd_HRPKS_sdrA"/>
    <property type="match status" value="1"/>
</dbReference>
<evidence type="ECO:0000256" key="6">
    <source>
        <dbReference type="ARBA" id="ARBA00023268"/>
    </source>
</evidence>
<dbReference type="Pfam" id="PF14765">
    <property type="entry name" value="PS-DH"/>
    <property type="match status" value="1"/>
</dbReference>
<dbReference type="InterPro" id="IPR020841">
    <property type="entry name" value="PKS_Beta-ketoAc_synthase_dom"/>
</dbReference>
<dbReference type="Pfam" id="PF21089">
    <property type="entry name" value="PKS_DH_N"/>
    <property type="match status" value="1"/>
</dbReference>
<dbReference type="InterPro" id="IPR014030">
    <property type="entry name" value="Ketoacyl_synth_N"/>
</dbReference>
<dbReference type="SMART" id="SM00825">
    <property type="entry name" value="PKS_KS"/>
    <property type="match status" value="1"/>
</dbReference>
<dbReference type="InterPro" id="IPR049900">
    <property type="entry name" value="PKS_mFAS_DH"/>
</dbReference>
<dbReference type="PANTHER" id="PTHR43775:SF29">
    <property type="entry name" value="ASPERFURANONE POLYKETIDE SYNTHASE AFOG-RELATED"/>
    <property type="match status" value="1"/>
</dbReference>
<dbReference type="InterPro" id="IPR014043">
    <property type="entry name" value="Acyl_transferase_dom"/>
</dbReference>
<dbReference type="EMBL" id="JAGPXC010000010">
    <property type="protein sequence ID" value="KAH6645861.1"/>
    <property type="molecule type" value="Genomic_DNA"/>
</dbReference>
<comment type="caution">
    <text evidence="12">The sequence shown here is derived from an EMBL/GenBank/DDBJ whole genome shotgun (WGS) entry which is preliminary data.</text>
</comment>
<dbReference type="PROSITE" id="PS00606">
    <property type="entry name" value="KS3_1"/>
    <property type="match status" value="1"/>
</dbReference>
<dbReference type="InterPro" id="IPR020807">
    <property type="entry name" value="PKS_DH"/>
</dbReference>
<feature type="domain" description="Carrier" evidence="9">
    <location>
        <begin position="2327"/>
        <end position="2408"/>
    </location>
</feature>
<dbReference type="Pfam" id="PF23297">
    <property type="entry name" value="ACP_SdgA_C"/>
    <property type="match status" value="1"/>
</dbReference>
<dbReference type="GO" id="GO:1901336">
    <property type="term" value="P:lactone biosynthetic process"/>
    <property type="evidence" value="ECO:0007669"/>
    <property type="project" value="UniProtKB-ARBA"/>
</dbReference>
<dbReference type="Pfam" id="PF00698">
    <property type="entry name" value="Acyl_transf_1"/>
    <property type="match status" value="1"/>
</dbReference>
<keyword evidence="1" id="KW-0596">Phosphopantetheine</keyword>
<dbReference type="Gene3D" id="1.10.1200.10">
    <property type="entry name" value="ACP-like"/>
    <property type="match status" value="1"/>
</dbReference>
<dbReference type="GeneID" id="70137531"/>
<evidence type="ECO:0000256" key="5">
    <source>
        <dbReference type="ARBA" id="ARBA00023002"/>
    </source>
</evidence>
<dbReference type="GO" id="GO:0004315">
    <property type="term" value="F:3-oxoacyl-[acyl-carrier-protein] synthase activity"/>
    <property type="evidence" value="ECO:0007669"/>
    <property type="project" value="InterPro"/>
</dbReference>
<dbReference type="Gene3D" id="3.90.180.10">
    <property type="entry name" value="Medium-chain alcohol dehydrogenases, catalytic domain"/>
    <property type="match status" value="1"/>
</dbReference>
<dbReference type="InterPro" id="IPR013154">
    <property type="entry name" value="ADH-like_N"/>
</dbReference>
<dbReference type="InterPro" id="IPR057326">
    <property type="entry name" value="KR_dom"/>
</dbReference>
<feature type="domain" description="Ketosynthase family 3 (KS3)" evidence="10">
    <location>
        <begin position="32"/>
        <end position="458"/>
    </location>
</feature>
<keyword evidence="2" id="KW-0597">Phosphoprotein</keyword>
<dbReference type="CDD" id="cd00833">
    <property type="entry name" value="PKS"/>
    <property type="match status" value="1"/>
</dbReference>
<dbReference type="SUPFAM" id="SSF55048">
    <property type="entry name" value="Probable ACP-binding domain of malonyl-CoA ACP transacylase"/>
    <property type="match status" value="1"/>
</dbReference>
<dbReference type="InterPro" id="IPR036736">
    <property type="entry name" value="ACP-like_sf"/>
</dbReference>
<evidence type="ECO:0000259" key="10">
    <source>
        <dbReference type="PROSITE" id="PS52004"/>
    </source>
</evidence>
<dbReference type="FunFam" id="3.40.50.720:FF:000209">
    <property type="entry name" value="Polyketide synthase Pks12"/>
    <property type="match status" value="1"/>
</dbReference>
<dbReference type="Gene3D" id="3.40.50.720">
    <property type="entry name" value="NAD(P)-binding Rossmann-like Domain"/>
    <property type="match status" value="1"/>
</dbReference>
<dbReference type="Gene3D" id="3.10.129.110">
    <property type="entry name" value="Polyketide synthase dehydratase"/>
    <property type="match status" value="1"/>
</dbReference>
<evidence type="ECO:0000256" key="3">
    <source>
        <dbReference type="ARBA" id="ARBA00022679"/>
    </source>
</evidence>